<feature type="domain" description="GGDEF" evidence="4">
    <location>
        <begin position="298"/>
        <end position="436"/>
    </location>
</feature>
<dbReference type="GO" id="GO:0016020">
    <property type="term" value="C:membrane"/>
    <property type="evidence" value="ECO:0007669"/>
    <property type="project" value="InterPro"/>
</dbReference>
<dbReference type="SUPFAM" id="SSF141868">
    <property type="entry name" value="EAL domain-like"/>
    <property type="match status" value="1"/>
</dbReference>
<dbReference type="Proteomes" id="UP000247555">
    <property type="component" value="Unassembled WGS sequence"/>
</dbReference>
<dbReference type="NCBIfam" id="TIGR00254">
    <property type="entry name" value="GGDEF"/>
    <property type="match status" value="1"/>
</dbReference>
<dbReference type="SUPFAM" id="SSF55073">
    <property type="entry name" value="Nucleotide cyclase"/>
    <property type="match status" value="1"/>
</dbReference>
<dbReference type="InterPro" id="IPR050706">
    <property type="entry name" value="Cyclic-di-GMP_PDE-like"/>
</dbReference>
<evidence type="ECO:0000313" key="6">
    <source>
        <dbReference type="Proteomes" id="UP000247555"/>
    </source>
</evidence>
<dbReference type="SMART" id="SM00304">
    <property type="entry name" value="HAMP"/>
    <property type="match status" value="1"/>
</dbReference>
<dbReference type="GO" id="GO:0071111">
    <property type="term" value="F:cyclic-guanylate-specific phosphodiesterase activity"/>
    <property type="evidence" value="ECO:0007669"/>
    <property type="project" value="InterPro"/>
</dbReference>
<evidence type="ECO:0000256" key="1">
    <source>
        <dbReference type="SAM" id="Phobius"/>
    </source>
</evidence>
<dbReference type="SUPFAM" id="SSF158472">
    <property type="entry name" value="HAMP domain-like"/>
    <property type="match status" value="1"/>
</dbReference>
<keyword evidence="1" id="KW-0812">Transmembrane</keyword>
<dbReference type="InterPro" id="IPR001633">
    <property type="entry name" value="EAL_dom"/>
</dbReference>
<dbReference type="InterPro" id="IPR029787">
    <property type="entry name" value="Nucleotide_cyclase"/>
</dbReference>
<evidence type="ECO:0000259" key="4">
    <source>
        <dbReference type="PROSITE" id="PS50887"/>
    </source>
</evidence>
<dbReference type="PROSITE" id="PS50887">
    <property type="entry name" value="GGDEF"/>
    <property type="match status" value="1"/>
</dbReference>
<evidence type="ECO:0000259" key="3">
    <source>
        <dbReference type="PROSITE" id="PS50885"/>
    </source>
</evidence>
<feature type="domain" description="EAL" evidence="2">
    <location>
        <begin position="439"/>
        <end position="690"/>
    </location>
</feature>
<dbReference type="Gene3D" id="6.10.340.10">
    <property type="match status" value="1"/>
</dbReference>
<dbReference type="Pfam" id="PF00990">
    <property type="entry name" value="GGDEF"/>
    <property type="match status" value="1"/>
</dbReference>
<feature type="transmembrane region" description="Helical" evidence="1">
    <location>
        <begin position="190"/>
        <end position="213"/>
    </location>
</feature>
<organism evidence="5 6">
    <name type="scientific">Rivihabitans pingtungensis</name>
    <dbReference type="NCBI Taxonomy" id="1054498"/>
    <lineage>
        <taxon>Bacteria</taxon>
        <taxon>Pseudomonadati</taxon>
        <taxon>Pseudomonadota</taxon>
        <taxon>Betaproteobacteria</taxon>
        <taxon>Neisseriales</taxon>
        <taxon>Aquaspirillaceae</taxon>
        <taxon>Rivihabitans</taxon>
    </lineage>
</organism>
<comment type="caution">
    <text evidence="5">The sequence shown here is derived from an EMBL/GenBank/DDBJ whole genome shotgun (WGS) entry which is preliminary data.</text>
</comment>
<dbReference type="InterPro" id="IPR043128">
    <property type="entry name" value="Rev_trsase/Diguanyl_cyclase"/>
</dbReference>
<keyword evidence="1" id="KW-0472">Membrane</keyword>
<dbReference type="AlphaFoldDB" id="A0A318KTK9"/>
<dbReference type="GO" id="GO:0007165">
    <property type="term" value="P:signal transduction"/>
    <property type="evidence" value="ECO:0007669"/>
    <property type="project" value="InterPro"/>
</dbReference>
<feature type="transmembrane region" description="Helical" evidence="1">
    <location>
        <begin position="12"/>
        <end position="33"/>
    </location>
</feature>
<dbReference type="PROSITE" id="PS50885">
    <property type="entry name" value="HAMP"/>
    <property type="match status" value="1"/>
</dbReference>
<dbReference type="InterPro" id="IPR000160">
    <property type="entry name" value="GGDEF_dom"/>
</dbReference>
<dbReference type="OrthoDB" id="9813903at2"/>
<accession>A0A318KTK9</accession>
<dbReference type="PANTHER" id="PTHR33121:SF70">
    <property type="entry name" value="SIGNALING PROTEIN YKOW"/>
    <property type="match status" value="1"/>
</dbReference>
<dbReference type="Gene3D" id="3.30.70.270">
    <property type="match status" value="1"/>
</dbReference>
<dbReference type="RefSeq" id="WP_158281744.1">
    <property type="nucleotide sequence ID" value="NZ_QJKI01000005.1"/>
</dbReference>
<feature type="domain" description="HAMP" evidence="3">
    <location>
        <begin position="214"/>
        <end position="266"/>
    </location>
</feature>
<evidence type="ECO:0000313" key="5">
    <source>
        <dbReference type="EMBL" id="PXX79972.1"/>
    </source>
</evidence>
<dbReference type="CDD" id="cd01949">
    <property type="entry name" value="GGDEF"/>
    <property type="match status" value="1"/>
</dbReference>
<dbReference type="InterPro" id="IPR035919">
    <property type="entry name" value="EAL_sf"/>
</dbReference>
<gene>
    <name evidence="5" type="ORF">DFR34_105176</name>
</gene>
<dbReference type="CDD" id="cd06225">
    <property type="entry name" value="HAMP"/>
    <property type="match status" value="1"/>
</dbReference>
<dbReference type="PROSITE" id="PS50883">
    <property type="entry name" value="EAL"/>
    <property type="match status" value="1"/>
</dbReference>
<keyword evidence="6" id="KW-1185">Reference proteome</keyword>
<dbReference type="CDD" id="cd01948">
    <property type="entry name" value="EAL"/>
    <property type="match status" value="1"/>
</dbReference>
<dbReference type="Pfam" id="PF00672">
    <property type="entry name" value="HAMP"/>
    <property type="match status" value="1"/>
</dbReference>
<dbReference type="PANTHER" id="PTHR33121">
    <property type="entry name" value="CYCLIC DI-GMP PHOSPHODIESTERASE PDEF"/>
    <property type="match status" value="1"/>
</dbReference>
<dbReference type="Pfam" id="PF00563">
    <property type="entry name" value="EAL"/>
    <property type="match status" value="1"/>
</dbReference>
<dbReference type="InterPro" id="IPR003660">
    <property type="entry name" value="HAMP_dom"/>
</dbReference>
<proteinExistence type="predicted"/>
<reference evidence="5 6" key="1">
    <citation type="submission" date="2018-05" db="EMBL/GenBank/DDBJ databases">
        <title>Genomic Encyclopedia of Type Strains, Phase IV (KMG-IV): sequencing the most valuable type-strain genomes for metagenomic binning, comparative biology and taxonomic classification.</title>
        <authorList>
            <person name="Goeker M."/>
        </authorList>
    </citation>
    <scope>NUCLEOTIDE SEQUENCE [LARGE SCALE GENOMIC DNA]</scope>
    <source>
        <strain evidence="5 6">DSM 29661</strain>
    </source>
</reference>
<dbReference type="Gene3D" id="3.20.20.450">
    <property type="entry name" value="EAL domain"/>
    <property type="match status" value="1"/>
</dbReference>
<dbReference type="EMBL" id="QJKI01000005">
    <property type="protein sequence ID" value="PXX79972.1"/>
    <property type="molecule type" value="Genomic_DNA"/>
</dbReference>
<dbReference type="SMART" id="SM00052">
    <property type="entry name" value="EAL"/>
    <property type="match status" value="1"/>
</dbReference>
<evidence type="ECO:0000259" key="2">
    <source>
        <dbReference type="PROSITE" id="PS50883"/>
    </source>
</evidence>
<keyword evidence="1" id="KW-1133">Transmembrane helix</keyword>
<name>A0A318KTK9_9NEIS</name>
<dbReference type="SMART" id="SM00267">
    <property type="entry name" value="GGDEF"/>
    <property type="match status" value="1"/>
</dbReference>
<protein>
    <submittedName>
        <fullName evidence="5">Diguanylate cyclase (GGDEF)-like protein</fullName>
    </submittedName>
</protein>
<sequence length="718" mass="79667">MKHSKKWGVQAKILLVFTAINILATAAYTLFVYQIKTDSIYEATDARLTAAAHAVTRMLPADYLEQPLNTAPPANYLQQTRSLYAYSQEAGLRYVYAFVEDHGQVRYLADAASADEIRRDKYGQYMQAYREPPPALLQAFRDGQPHFAEYQDQFGQFRSLFVPGERRDGLRYVIGADIDVAYLQNRSHEALLTSLLIGGAIFAISLALSWWVARALTQPVRALLSVTERLADGDYSARAHSHGQDEVAQLAGGLNAMGQAIAQREEAMLQLIYRDELTGLGNRLALDEALTAALSQHQMGVLMLVHLDRFRAINDLLGFAAGDLVLQVATTRLSELWPDDSRVHRLGGNVFALLVTGLPAYDSDSLHRQVFRALEGEPFTLADQQIDLTVTLGIVRFPQHGNQAGLLLRNAEVALYAAKQAHKPWSEYNAEQVGSRREQLSLLGELRRAVEQHEMHVFYQPQVSINQGQLVQAEALVRWRHPERGWVPPSAFIPFAEQTGRIRSLTDWLLNEVAQQTTAWRASGQPLTISINVAVHDLEDPDFPKRVAAALRRHDAQPQDLCLEITEGGLMADPEQARATLTALHEAGHRLAIDDFGTGYSSLAYLSHLPVDELKIDRSFIMDLNLHNRSIVLSTISLGHALGLKVVAEGVETGNQYRELALLGCDIAQGYLIAKALPLEEFNAWRHAHPHECDWGSCPDAAPDLPPGGVTRMLEGGQ</sequence>